<dbReference type="InterPro" id="IPR011009">
    <property type="entry name" value="Kinase-like_dom_sf"/>
</dbReference>
<reference evidence="2" key="1">
    <citation type="journal article" date="2021" name="IMA Fungus">
        <title>Genomic characterization of three marine fungi, including Emericellopsis atlantica sp. nov. with signatures of a generalist lifestyle and marine biomass degradation.</title>
        <authorList>
            <person name="Hagestad O.C."/>
            <person name="Hou L."/>
            <person name="Andersen J.H."/>
            <person name="Hansen E.H."/>
            <person name="Altermark B."/>
            <person name="Li C."/>
            <person name="Kuhnert E."/>
            <person name="Cox R.J."/>
            <person name="Crous P.W."/>
            <person name="Spatafora J.W."/>
            <person name="Lail K."/>
            <person name="Amirebrahimi M."/>
            <person name="Lipzen A."/>
            <person name="Pangilinan J."/>
            <person name="Andreopoulos W."/>
            <person name="Hayes R.D."/>
            <person name="Ng V."/>
            <person name="Grigoriev I.V."/>
            <person name="Jackson S.A."/>
            <person name="Sutton T.D.S."/>
            <person name="Dobson A.D.W."/>
            <person name="Rama T."/>
        </authorList>
    </citation>
    <scope>NUCLEOTIDE SEQUENCE</scope>
    <source>
        <strain evidence="2">TRa018bII</strain>
    </source>
</reference>
<dbReference type="EMBL" id="MU251835">
    <property type="protein sequence ID" value="KAG9228963.1"/>
    <property type="molecule type" value="Genomic_DNA"/>
</dbReference>
<dbReference type="SUPFAM" id="SSF56112">
    <property type="entry name" value="Protein kinase-like (PK-like)"/>
    <property type="match status" value="1"/>
</dbReference>
<feature type="domain" description="Aminoglycoside phosphotransferase" evidence="1">
    <location>
        <begin position="89"/>
        <end position="262"/>
    </location>
</feature>
<dbReference type="PANTHER" id="PTHR21310">
    <property type="entry name" value="AMINOGLYCOSIDE PHOSPHOTRANSFERASE-RELATED-RELATED"/>
    <property type="match status" value="1"/>
</dbReference>
<dbReference type="Pfam" id="PF01636">
    <property type="entry name" value="APH"/>
    <property type="match status" value="1"/>
</dbReference>
<keyword evidence="3" id="KW-1185">Reference proteome</keyword>
<dbReference type="Proteomes" id="UP000824998">
    <property type="component" value="Unassembled WGS sequence"/>
</dbReference>
<dbReference type="OrthoDB" id="5404599at2759"/>
<dbReference type="InterPro" id="IPR002575">
    <property type="entry name" value="Aminoglycoside_PTrfase"/>
</dbReference>
<dbReference type="Gene3D" id="3.90.1200.10">
    <property type="match status" value="1"/>
</dbReference>
<dbReference type="InterPro" id="IPR051678">
    <property type="entry name" value="AGP_Transferase"/>
</dbReference>
<organism evidence="2 3">
    <name type="scientific">Amylocarpus encephaloides</name>
    <dbReference type="NCBI Taxonomy" id="45428"/>
    <lineage>
        <taxon>Eukaryota</taxon>
        <taxon>Fungi</taxon>
        <taxon>Dikarya</taxon>
        <taxon>Ascomycota</taxon>
        <taxon>Pezizomycotina</taxon>
        <taxon>Leotiomycetes</taxon>
        <taxon>Helotiales</taxon>
        <taxon>Helotiales incertae sedis</taxon>
        <taxon>Amylocarpus</taxon>
    </lineage>
</organism>
<evidence type="ECO:0000313" key="2">
    <source>
        <dbReference type="EMBL" id="KAG9228963.1"/>
    </source>
</evidence>
<accession>A0A9P7Y9L5</accession>
<evidence type="ECO:0000259" key="1">
    <source>
        <dbReference type="Pfam" id="PF01636"/>
    </source>
</evidence>
<dbReference type="PANTHER" id="PTHR21310:SF54">
    <property type="entry name" value="AMINOGLYCOSIDE PHOSPHOTRANSFERASE DOMAIN-CONTAINING PROTEIN"/>
    <property type="match status" value="1"/>
</dbReference>
<protein>
    <submittedName>
        <fullName evidence="2">Phosphotransferase enzyme family protein</fullName>
    </submittedName>
</protein>
<sequence length="300" mass="34514">MPINFRIDANGLPDGREPKMDFLESSFFDDNGPRRCLPAPAEVRALSGADQARPQPRPVKFEHLNLLVKFGPHVAIAEAQSLWVIKRVLCNEVPVPEVYGWRVDGGDVFIYMQLVRGETLKDQWDFQSTVEKRTICDHLRQITTSLRRVEQDPNNLFIGSINRHHLLDIVFEGEPPGGPFATVKQFNDWFSRLPWLRFPDSENIQDPYRTFLPDTGTIKLTHGDLHQGNIIVSSTKPPRILAVVDWAHAGWYPDYWEYCKAAYTCSYDGEWRVKWIPVFLDPRPEVHEVFAEYTRALGAV</sequence>
<gene>
    <name evidence="2" type="ORF">BJ875DRAFT_476166</name>
</gene>
<evidence type="ECO:0000313" key="3">
    <source>
        <dbReference type="Proteomes" id="UP000824998"/>
    </source>
</evidence>
<dbReference type="AlphaFoldDB" id="A0A9P7Y9L5"/>
<name>A0A9P7Y9L5_9HELO</name>
<comment type="caution">
    <text evidence="2">The sequence shown here is derived from an EMBL/GenBank/DDBJ whole genome shotgun (WGS) entry which is preliminary data.</text>
</comment>
<proteinExistence type="predicted"/>